<dbReference type="InterPro" id="IPR044788">
    <property type="entry name" value="X8_dom_prot"/>
</dbReference>
<evidence type="ECO:0000313" key="16">
    <source>
        <dbReference type="Proteomes" id="UP000596660"/>
    </source>
</evidence>
<keyword evidence="7" id="KW-0472">Membrane</keyword>
<dbReference type="AlphaFoldDB" id="A0A803KY85"/>
<reference evidence="15" key="2">
    <citation type="submission" date="2021-03" db="UniProtKB">
        <authorList>
            <consortium name="EnsemblPlants"/>
        </authorList>
    </citation>
    <scope>IDENTIFICATION</scope>
</reference>
<keyword evidence="10" id="KW-0449">Lipoprotein</keyword>
<evidence type="ECO:0000256" key="5">
    <source>
        <dbReference type="ARBA" id="ARBA00022729"/>
    </source>
</evidence>
<dbReference type="Pfam" id="PF00332">
    <property type="entry name" value="Glyco_hydro_17"/>
    <property type="match status" value="1"/>
</dbReference>
<feature type="chain" id="PRO_5030998930" description="X8 domain-containing protein" evidence="13">
    <location>
        <begin position="23"/>
        <end position="335"/>
    </location>
</feature>
<feature type="signal peptide" evidence="13">
    <location>
        <begin position="1"/>
        <end position="22"/>
    </location>
</feature>
<dbReference type="GO" id="GO:0005975">
    <property type="term" value="P:carbohydrate metabolic process"/>
    <property type="evidence" value="ECO:0007669"/>
    <property type="project" value="InterPro"/>
</dbReference>
<evidence type="ECO:0000256" key="11">
    <source>
        <dbReference type="ARBA" id="ARBA00023295"/>
    </source>
</evidence>
<proteinExistence type="inferred from homology"/>
<dbReference type="PANTHER" id="PTHR31044:SF140">
    <property type="entry name" value="EXPRESSED PROTEIN"/>
    <property type="match status" value="1"/>
</dbReference>
<keyword evidence="3" id="KW-1003">Cell membrane</keyword>
<dbReference type="PANTHER" id="PTHR31044">
    <property type="entry name" value="BETA-1,3 GLUCANASE"/>
    <property type="match status" value="1"/>
</dbReference>
<dbReference type="InterPro" id="IPR017853">
    <property type="entry name" value="GH"/>
</dbReference>
<dbReference type="SMART" id="SM00768">
    <property type="entry name" value="X8"/>
    <property type="match status" value="1"/>
</dbReference>
<dbReference type="Gene3D" id="1.20.58.1040">
    <property type="match status" value="1"/>
</dbReference>
<dbReference type="GO" id="GO:0004553">
    <property type="term" value="F:hydrolase activity, hydrolyzing O-glycosyl compounds"/>
    <property type="evidence" value="ECO:0007669"/>
    <property type="project" value="InterPro"/>
</dbReference>
<accession>A0A803KY85</accession>
<dbReference type="InterPro" id="IPR000490">
    <property type="entry name" value="Glyco_hydro_17"/>
</dbReference>
<dbReference type="SUPFAM" id="SSF51445">
    <property type="entry name" value="(Trans)glycosidases"/>
    <property type="match status" value="1"/>
</dbReference>
<dbReference type="GO" id="GO:0098552">
    <property type="term" value="C:side of membrane"/>
    <property type="evidence" value="ECO:0007669"/>
    <property type="project" value="UniProtKB-KW"/>
</dbReference>
<dbReference type="GO" id="GO:0009506">
    <property type="term" value="C:plasmodesma"/>
    <property type="evidence" value="ECO:0007669"/>
    <property type="project" value="UniProtKB-ARBA"/>
</dbReference>
<evidence type="ECO:0000313" key="15">
    <source>
        <dbReference type="EnsemblPlants" id="AUR62003994-RA:cds"/>
    </source>
</evidence>
<protein>
    <recommendedName>
        <fullName evidence="14">X8 domain-containing protein</fullName>
    </recommendedName>
</protein>
<evidence type="ECO:0000256" key="12">
    <source>
        <dbReference type="RuleBase" id="RU004335"/>
    </source>
</evidence>
<sequence length="335" mass="36991">MVFKMACQFLTFSLLFLCFTVATITSAEILTVHSDLSTAASAATSMAVSVHNQDLTEVSNSVLMAETWLRNHVLQFYPAYNITHIVVGHNLLCSSKTQQQNHHLFLPALKNLHHSLTRWGLHLEIKVSPSFSSHCLELPSDSAFSLLQPLLQFIHSTNSSYMINPSSDETPIFYPKFESLALSHLKSLKKFGFLNSEDLNFMVVSNNQTQIFNPTMRKLTYILPTPSPDELPTARGPGSLPPLVGVGPTISQPSPIPETLQEAMDYACGEGGAECDEIQPNGNCYFPDSLVSHASYAFNSYWQKNKINGGTCDFGGTAMLINSDPSFLQCKFIMV</sequence>
<evidence type="ECO:0000259" key="14">
    <source>
        <dbReference type="SMART" id="SM00768"/>
    </source>
</evidence>
<evidence type="ECO:0000256" key="1">
    <source>
        <dbReference type="ARBA" id="ARBA00004609"/>
    </source>
</evidence>
<keyword evidence="4" id="KW-0336">GPI-anchor</keyword>
<evidence type="ECO:0000256" key="9">
    <source>
        <dbReference type="ARBA" id="ARBA00023180"/>
    </source>
</evidence>
<dbReference type="InterPro" id="IPR012946">
    <property type="entry name" value="X8"/>
</dbReference>
<keyword evidence="5 13" id="KW-0732">Signal</keyword>
<organism evidence="15 16">
    <name type="scientific">Chenopodium quinoa</name>
    <name type="common">Quinoa</name>
    <dbReference type="NCBI Taxonomy" id="63459"/>
    <lineage>
        <taxon>Eukaryota</taxon>
        <taxon>Viridiplantae</taxon>
        <taxon>Streptophyta</taxon>
        <taxon>Embryophyta</taxon>
        <taxon>Tracheophyta</taxon>
        <taxon>Spermatophyta</taxon>
        <taxon>Magnoliopsida</taxon>
        <taxon>eudicotyledons</taxon>
        <taxon>Gunneridae</taxon>
        <taxon>Pentapetalae</taxon>
        <taxon>Caryophyllales</taxon>
        <taxon>Chenopodiaceae</taxon>
        <taxon>Chenopodioideae</taxon>
        <taxon>Atripliceae</taxon>
        <taxon>Chenopodium</taxon>
    </lineage>
</organism>
<dbReference type="Gramene" id="AUR62003994-RA">
    <property type="protein sequence ID" value="AUR62003994-RA:cds"/>
    <property type="gene ID" value="AUR62003994"/>
</dbReference>
<keyword evidence="6" id="KW-0378">Hydrolase</keyword>
<evidence type="ECO:0000256" key="7">
    <source>
        <dbReference type="ARBA" id="ARBA00023136"/>
    </source>
</evidence>
<evidence type="ECO:0000256" key="10">
    <source>
        <dbReference type="ARBA" id="ARBA00023288"/>
    </source>
</evidence>
<dbReference type="Gene3D" id="3.20.20.80">
    <property type="entry name" value="Glycosidases"/>
    <property type="match status" value="1"/>
</dbReference>
<keyword evidence="9" id="KW-0325">Glycoprotein</keyword>
<comment type="subcellular location">
    <subcellularLocation>
        <location evidence="1">Cell membrane</location>
        <topology evidence="1">Lipid-anchor</topology>
        <topology evidence="1">GPI-anchor</topology>
    </subcellularLocation>
</comment>
<dbReference type="OMA" id="HALVRWG"/>
<feature type="domain" description="X8" evidence="14">
    <location>
        <begin position="253"/>
        <end position="332"/>
    </location>
</feature>
<dbReference type="GO" id="GO:0005886">
    <property type="term" value="C:plasma membrane"/>
    <property type="evidence" value="ECO:0007669"/>
    <property type="project" value="UniProtKB-SubCell"/>
</dbReference>
<dbReference type="Proteomes" id="UP000596660">
    <property type="component" value="Unplaced"/>
</dbReference>
<evidence type="ECO:0000256" key="3">
    <source>
        <dbReference type="ARBA" id="ARBA00022475"/>
    </source>
</evidence>
<keyword evidence="11" id="KW-0326">Glycosidase</keyword>
<evidence type="ECO:0000256" key="2">
    <source>
        <dbReference type="ARBA" id="ARBA00008773"/>
    </source>
</evidence>
<evidence type="ECO:0000256" key="6">
    <source>
        <dbReference type="ARBA" id="ARBA00022801"/>
    </source>
</evidence>
<evidence type="ECO:0000256" key="13">
    <source>
        <dbReference type="SAM" id="SignalP"/>
    </source>
</evidence>
<dbReference type="EnsemblPlants" id="AUR62003994-RA">
    <property type="protein sequence ID" value="AUR62003994-RA:cds"/>
    <property type="gene ID" value="AUR62003994"/>
</dbReference>
<evidence type="ECO:0000256" key="8">
    <source>
        <dbReference type="ARBA" id="ARBA00023157"/>
    </source>
</evidence>
<dbReference type="Pfam" id="PF07983">
    <property type="entry name" value="X8"/>
    <property type="match status" value="1"/>
</dbReference>
<keyword evidence="8" id="KW-1015">Disulfide bond</keyword>
<evidence type="ECO:0000256" key="4">
    <source>
        <dbReference type="ARBA" id="ARBA00022622"/>
    </source>
</evidence>
<keyword evidence="16" id="KW-1185">Reference proteome</keyword>
<dbReference type="FunFam" id="1.20.58.1040:FF:000001">
    <property type="entry name" value="Glucan endo-1,3-beta-glucosidase 4"/>
    <property type="match status" value="1"/>
</dbReference>
<name>A0A803KY85_CHEQI</name>
<comment type="similarity">
    <text evidence="2 12">Belongs to the glycosyl hydrolase 17 family.</text>
</comment>
<reference evidence="15" key="1">
    <citation type="journal article" date="2017" name="Nature">
        <title>The genome of Chenopodium quinoa.</title>
        <authorList>
            <person name="Jarvis D.E."/>
            <person name="Ho Y.S."/>
            <person name="Lightfoot D.J."/>
            <person name="Schmoeckel S.M."/>
            <person name="Li B."/>
            <person name="Borm T.J.A."/>
            <person name="Ohyanagi H."/>
            <person name="Mineta K."/>
            <person name="Michell C.T."/>
            <person name="Saber N."/>
            <person name="Kharbatia N.M."/>
            <person name="Rupper R.R."/>
            <person name="Sharp A.R."/>
            <person name="Dally N."/>
            <person name="Boughton B.A."/>
            <person name="Woo Y.H."/>
            <person name="Gao G."/>
            <person name="Schijlen E.G.W.M."/>
            <person name="Guo X."/>
            <person name="Momin A.A."/>
            <person name="Negrao S."/>
            <person name="Al-Babili S."/>
            <person name="Gehring C."/>
            <person name="Roessner U."/>
            <person name="Jung C."/>
            <person name="Murphy K."/>
            <person name="Arold S.T."/>
            <person name="Gojobori T."/>
            <person name="van der Linden C.G."/>
            <person name="van Loo E.N."/>
            <person name="Jellen E.N."/>
            <person name="Maughan P.J."/>
            <person name="Tester M."/>
        </authorList>
    </citation>
    <scope>NUCLEOTIDE SEQUENCE [LARGE SCALE GENOMIC DNA]</scope>
    <source>
        <strain evidence="15">cv. PI 614886</strain>
    </source>
</reference>